<dbReference type="EMBL" id="CP034159">
    <property type="protein sequence ID" value="AZI33954.1"/>
    <property type="molecule type" value="Genomic_DNA"/>
</dbReference>
<dbReference type="KEGG" id="ccas:EIB73_12490"/>
<dbReference type="Proteomes" id="UP000270185">
    <property type="component" value="Chromosome"/>
</dbReference>
<proteinExistence type="predicted"/>
<feature type="transmembrane region" description="Helical" evidence="1">
    <location>
        <begin position="64"/>
        <end position="81"/>
    </location>
</feature>
<keyword evidence="1" id="KW-0812">Transmembrane</keyword>
<gene>
    <name evidence="2" type="ORF">EIB73_12490</name>
</gene>
<evidence type="ECO:0000313" key="2">
    <source>
        <dbReference type="EMBL" id="AZI33954.1"/>
    </source>
</evidence>
<keyword evidence="1" id="KW-1133">Transmembrane helix</keyword>
<evidence type="ECO:0000313" key="3">
    <source>
        <dbReference type="Proteomes" id="UP000270185"/>
    </source>
</evidence>
<sequence>MIKYRIRKSKYHPEIVMAGYDYDIVNKNKLQQKLSEGWTFVEKEYFIISNLLREWKALTTSEKSLVISIISLIVSILVALFK</sequence>
<dbReference type="RefSeq" id="WP_125025590.1">
    <property type="nucleotide sequence ID" value="NZ_CP034159.1"/>
</dbReference>
<organism evidence="2 3">
    <name type="scientific">Kaistella carnis</name>
    <dbReference type="NCBI Taxonomy" id="1241979"/>
    <lineage>
        <taxon>Bacteria</taxon>
        <taxon>Pseudomonadati</taxon>
        <taxon>Bacteroidota</taxon>
        <taxon>Flavobacteriia</taxon>
        <taxon>Flavobacteriales</taxon>
        <taxon>Weeksellaceae</taxon>
        <taxon>Chryseobacterium group</taxon>
        <taxon>Kaistella</taxon>
    </lineage>
</organism>
<reference evidence="3" key="1">
    <citation type="submission" date="2018-11" db="EMBL/GenBank/DDBJ databases">
        <title>Proposal to divide the Flavobacteriaceae and reorganize its genera based on Amino Acid Identity values calculated from whole genome sequences.</title>
        <authorList>
            <person name="Nicholson A.C."/>
            <person name="Gulvik C.A."/>
            <person name="Whitney A.M."/>
            <person name="Humrighouse B.W."/>
            <person name="Bell M."/>
            <person name="Holmes B."/>
            <person name="Steigerwalt A.G."/>
            <person name="Villarma A."/>
            <person name="Sheth M."/>
            <person name="Batra D."/>
            <person name="Pryor J."/>
            <person name="Bernardet J.-F."/>
            <person name="Hugo C."/>
            <person name="Kampfer P."/>
            <person name="Newman J.D."/>
            <person name="McQuiston J.R."/>
        </authorList>
    </citation>
    <scope>NUCLEOTIDE SEQUENCE [LARGE SCALE GENOMIC DNA]</scope>
    <source>
        <strain evidence="3">G0081</strain>
    </source>
</reference>
<name>A0A3G8XUR0_9FLAO</name>
<evidence type="ECO:0000256" key="1">
    <source>
        <dbReference type="SAM" id="Phobius"/>
    </source>
</evidence>
<protein>
    <submittedName>
        <fullName evidence="2">Uncharacterized protein</fullName>
    </submittedName>
</protein>
<keyword evidence="1" id="KW-0472">Membrane</keyword>
<dbReference type="AlphaFoldDB" id="A0A3G8XUR0"/>
<accession>A0A3G8XUR0</accession>
<keyword evidence="3" id="KW-1185">Reference proteome</keyword>